<dbReference type="Proteomes" id="UP001314205">
    <property type="component" value="Unassembled WGS sequence"/>
</dbReference>
<accession>A0AAV1KKM5</accession>
<dbReference type="EMBL" id="CAVLGL010000057">
    <property type="protein sequence ID" value="CAK1583586.1"/>
    <property type="molecule type" value="Genomic_DNA"/>
</dbReference>
<evidence type="ECO:0000313" key="3">
    <source>
        <dbReference type="EMBL" id="CAK1583586.1"/>
    </source>
</evidence>
<keyword evidence="1" id="KW-0472">Membrane</keyword>
<feature type="chain" id="PRO_5043640015" evidence="2">
    <location>
        <begin position="20"/>
        <end position="115"/>
    </location>
</feature>
<evidence type="ECO:0000256" key="1">
    <source>
        <dbReference type="SAM" id="Phobius"/>
    </source>
</evidence>
<dbReference type="AlphaFoldDB" id="A0AAV1KKM5"/>
<feature type="transmembrane region" description="Helical" evidence="1">
    <location>
        <begin position="63"/>
        <end position="89"/>
    </location>
</feature>
<keyword evidence="2" id="KW-0732">Signal</keyword>
<keyword evidence="1" id="KW-0812">Transmembrane</keyword>
<evidence type="ECO:0000256" key="2">
    <source>
        <dbReference type="SAM" id="SignalP"/>
    </source>
</evidence>
<gene>
    <name evidence="3" type="ORF">PARMNEM_LOCUS4965</name>
</gene>
<protein>
    <submittedName>
        <fullName evidence="3">Uncharacterized protein</fullName>
    </submittedName>
</protein>
<proteinExistence type="predicted"/>
<reference evidence="3 4" key="1">
    <citation type="submission" date="2023-11" db="EMBL/GenBank/DDBJ databases">
        <authorList>
            <person name="Hedman E."/>
            <person name="Englund M."/>
            <person name="Stromberg M."/>
            <person name="Nyberg Akerstrom W."/>
            <person name="Nylinder S."/>
            <person name="Jareborg N."/>
            <person name="Kallberg Y."/>
            <person name="Kronander E."/>
        </authorList>
    </citation>
    <scope>NUCLEOTIDE SEQUENCE [LARGE SCALE GENOMIC DNA]</scope>
</reference>
<evidence type="ECO:0000313" key="4">
    <source>
        <dbReference type="Proteomes" id="UP001314205"/>
    </source>
</evidence>
<organism evidence="3 4">
    <name type="scientific">Parnassius mnemosyne</name>
    <name type="common">clouded apollo</name>
    <dbReference type="NCBI Taxonomy" id="213953"/>
    <lineage>
        <taxon>Eukaryota</taxon>
        <taxon>Metazoa</taxon>
        <taxon>Ecdysozoa</taxon>
        <taxon>Arthropoda</taxon>
        <taxon>Hexapoda</taxon>
        <taxon>Insecta</taxon>
        <taxon>Pterygota</taxon>
        <taxon>Neoptera</taxon>
        <taxon>Endopterygota</taxon>
        <taxon>Lepidoptera</taxon>
        <taxon>Glossata</taxon>
        <taxon>Ditrysia</taxon>
        <taxon>Papilionoidea</taxon>
        <taxon>Papilionidae</taxon>
        <taxon>Parnassiinae</taxon>
        <taxon>Parnassini</taxon>
        <taxon>Parnassius</taxon>
        <taxon>Driopa</taxon>
    </lineage>
</organism>
<sequence length="115" mass="12870">MVLCLVLSVFQCTVYYCSRKLNRAASIRLPLPRLQPGICSDCRRPYCTCCKSSPEFVLCYQLLMVQIAAVGCFYTGTIVFVAFVIAHCLTTPCRLRLLRHSFDLGTVVSPEVSSH</sequence>
<keyword evidence="1" id="KW-1133">Transmembrane helix</keyword>
<name>A0AAV1KKM5_9NEOP</name>
<feature type="signal peptide" evidence="2">
    <location>
        <begin position="1"/>
        <end position="19"/>
    </location>
</feature>
<keyword evidence="4" id="KW-1185">Reference proteome</keyword>
<comment type="caution">
    <text evidence="3">The sequence shown here is derived from an EMBL/GenBank/DDBJ whole genome shotgun (WGS) entry which is preliminary data.</text>
</comment>